<dbReference type="AlphaFoldDB" id="Q9PQJ5"/>
<accession>Q9PQJ5</accession>
<feature type="transmembrane region" description="Helical" evidence="1">
    <location>
        <begin position="31"/>
        <end position="51"/>
    </location>
</feature>
<dbReference type="HOGENOM" id="CLU_1179798_0_0_14"/>
<name>Q9PQJ5_UREPA</name>
<evidence type="ECO:0000313" key="2">
    <source>
        <dbReference type="EMBL" id="AAF30705.1"/>
    </source>
</evidence>
<dbReference type="EMBL" id="AF222894">
    <property type="protein sequence ID" value="AAF30705.1"/>
    <property type="molecule type" value="Genomic_DNA"/>
</dbReference>
<keyword evidence="3" id="KW-1185">Reference proteome</keyword>
<evidence type="ECO:0000256" key="1">
    <source>
        <dbReference type="SAM" id="Phobius"/>
    </source>
</evidence>
<reference evidence="2 3" key="1">
    <citation type="journal article" date="2000" name="Nature">
        <title>The complete sequence of the mucosal pathogen Ureaplasma urealyticum.</title>
        <authorList>
            <person name="Glass J.I."/>
            <person name="Lefkowitz E.J."/>
            <person name="Glass J.S."/>
            <person name="Heiner C.R."/>
            <person name="Chen E.Y."/>
            <person name="Cassell G.H."/>
        </authorList>
    </citation>
    <scope>NUCLEOTIDE SEQUENCE [LARGE SCALE GENOMIC DNA]</scope>
    <source>
        <strain evidence="2 3">ATCC 700970</strain>
    </source>
</reference>
<gene>
    <name evidence="2" type="ordered locus">UU296</name>
</gene>
<proteinExistence type="predicted"/>
<dbReference type="KEGG" id="uur:UU296"/>
<evidence type="ECO:0000313" key="3">
    <source>
        <dbReference type="Proteomes" id="UP000000423"/>
    </source>
</evidence>
<protein>
    <submittedName>
        <fullName evidence="2">Unique hypothetical</fullName>
    </submittedName>
</protein>
<dbReference type="EnsemblBacteria" id="AAF30705">
    <property type="protein sequence ID" value="AAF30705"/>
    <property type="gene ID" value="UU296"/>
</dbReference>
<keyword evidence="1" id="KW-1133">Transmembrane helix</keyword>
<keyword evidence="1" id="KW-0472">Membrane</keyword>
<keyword evidence="1" id="KW-0812">Transmembrane</keyword>
<sequence>MSNYELRRRIIMSNIDVKTNFWKLNQKNKKILFRVLGYSSLSVTIITPLIYKISYNKQYSFITKSIRELKTIDTNFVSSYSDFYILQKSSISNDLYNYNLINNYHDFEKLIKNDLNFDKYNSALIYEKIKVSLLEKYNENFFKNNDLLYVSYNSLDSKYFLTSILSFDYNNLYLPFLNTKSIFNDEYDNKNFYTDSALSTTKTEVKFFSINKKYNIKLKQIKIYSIETAKDLFLYKNYVRKNNKPI</sequence>
<dbReference type="STRING" id="273119.UU296"/>
<organism evidence="2 3">
    <name type="scientific">Ureaplasma parvum serovar 3 (strain ATCC 700970)</name>
    <dbReference type="NCBI Taxonomy" id="273119"/>
    <lineage>
        <taxon>Bacteria</taxon>
        <taxon>Bacillati</taxon>
        <taxon>Mycoplasmatota</taxon>
        <taxon>Mycoplasmoidales</taxon>
        <taxon>Mycoplasmoidaceae</taxon>
        <taxon>Ureaplasma</taxon>
    </lineage>
</organism>
<dbReference type="Proteomes" id="UP000000423">
    <property type="component" value="Chromosome"/>
</dbReference>